<comment type="caution">
    <text evidence="2">The sequence shown here is derived from an EMBL/GenBank/DDBJ whole genome shotgun (WGS) entry which is preliminary data.</text>
</comment>
<sequence>AFNLSDNIYKQVAAGASNNEVYHMFEANLTGLLPPDSTLTLINWTWEGSGNWFINNSYWDDWDDWTPPVVEEEEEQEADNQEPSLDDMPPEHGDKMPDNELLGGEEMPDEMSDELGDEAGGETEDDPNKQGMIRTVPGAHLIYKRSNTEGNFEELWIFHISPGVRDEMDIRREVLAGTDIHPEQTRSEDGSQNVEMWAAGNALLMKITGLPN</sequence>
<gene>
    <name evidence="2" type="ORF">LCGC14_0696500</name>
</gene>
<organism evidence="2">
    <name type="scientific">marine sediment metagenome</name>
    <dbReference type="NCBI Taxonomy" id="412755"/>
    <lineage>
        <taxon>unclassified sequences</taxon>
        <taxon>metagenomes</taxon>
        <taxon>ecological metagenomes</taxon>
    </lineage>
</organism>
<evidence type="ECO:0000313" key="2">
    <source>
        <dbReference type="EMBL" id="KKN44123.1"/>
    </source>
</evidence>
<accession>A0A0F9TRV0</accession>
<evidence type="ECO:0000256" key="1">
    <source>
        <dbReference type="SAM" id="MobiDB-lite"/>
    </source>
</evidence>
<reference evidence="2" key="1">
    <citation type="journal article" date="2015" name="Nature">
        <title>Complex archaea that bridge the gap between prokaryotes and eukaryotes.</title>
        <authorList>
            <person name="Spang A."/>
            <person name="Saw J.H."/>
            <person name="Jorgensen S.L."/>
            <person name="Zaremba-Niedzwiedzka K."/>
            <person name="Martijn J."/>
            <person name="Lind A.E."/>
            <person name="van Eijk R."/>
            <person name="Schleper C."/>
            <person name="Guy L."/>
            <person name="Ettema T.J."/>
        </authorList>
    </citation>
    <scope>NUCLEOTIDE SEQUENCE</scope>
</reference>
<dbReference type="EMBL" id="LAZR01001469">
    <property type="protein sequence ID" value="KKN44123.1"/>
    <property type="molecule type" value="Genomic_DNA"/>
</dbReference>
<feature type="compositionally biased region" description="Basic and acidic residues" evidence="1">
    <location>
        <begin position="89"/>
        <end position="98"/>
    </location>
</feature>
<feature type="non-terminal residue" evidence="2">
    <location>
        <position position="1"/>
    </location>
</feature>
<feature type="region of interest" description="Disordered" evidence="1">
    <location>
        <begin position="70"/>
        <end position="131"/>
    </location>
</feature>
<name>A0A0F9TRV0_9ZZZZ</name>
<feature type="compositionally biased region" description="Acidic residues" evidence="1">
    <location>
        <begin position="106"/>
        <end position="125"/>
    </location>
</feature>
<protein>
    <submittedName>
        <fullName evidence="2">Uncharacterized protein</fullName>
    </submittedName>
</protein>
<proteinExistence type="predicted"/>
<feature type="compositionally biased region" description="Acidic residues" evidence="1">
    <location>
        <begin position="70"/>
        <end position="80"/>
    </location>
</feature>
<dbReference type="AlphaFoldDB" id="A0A0F9TRV0"/>